<dbReference type="OrthoDB" id="2608201at2"/>
<keyword evidence="2" id="KW-1133">Transmembrane helix</keyword>
<dbReference type="InterPro" id="IPR024735">
    <property type="entry name" value="TcpC"/>
</dbReference>
<name>A0A2W0CJB9_9BACL</name>
<organism evidence="3 4">
    <name type="scientific">Paenibacillus illinoisensis</name>
    <dbReference type="NCBI Taxonomy" id="59845"/>
    <lineage>
        <taxon>Bacteria</taxon>
        <taxon>Bacillati</taxon>
        <taxon>Bacillota</taxon>
        <taxon>Bacilli</taxon>
        <taxon>Bacillales</taxon>
        <taxon>Paenibacillaceae</taxon>
        <taxon>Paenibacillus</taxon>
    </lineage>
</organism>
<dbReference type="AlphaFoldDB" id="A0A2W0CJB9"/>
<feature type="region of interest" description="Disordered" evidence="1">
    <location>
        <begin position="337"/>
        <end position="367"/>
    </location>
</feature>
<feature type="transmembrane region" description="Helical" evidence="2">
    <location>
        <begin position="44"/>
        <end position="65"/>
    </location>
</feature>
<proteinExistence type="predicted"/>
<keyword evidence="2" id="KW-0472">Membrane</keyword>
<sequence>MGFLSKRPSKQDGEQGNEESIKKQRKFEKGLKPKSPKRIAGKRIIRYLFWIFAIFLIIKGAVSYAKGTQIIQEVTNIGKNQTIVEDSLKGFASDFATEYFTWSVNNVNDRAVRLQRFISGIDQDAGLKGYEIKGSSNVISVEIYDTSQISDSQYEVTLNVRREVDLDSLQGAEPSKDKKGSVIKKTYMVVPVTVSPSGYVIQSYPRFIGNQLKGESAPLTPGELNTNVDLINQSSELATNVLQAYFAGNVNQLKYFYEDSGTAPSSLSQSEFTLDKVENVSLYNMPSSEGRPEHIRMETSVLVQNDIGEVFTNRWILNVVNKGDRLYVLSIGNPKQESIESGEEMGMNTQQPSNDEETREEISTPEDNHAFHYFNRITERSKLLYAFKPFSK</sequence>
<feature type="region of interest" description="Disordered" evidence="1">
    <location>
        <begin position="1"/>
        <end position="34"/>
    </location>
</feature>
<feature type="compositionally biased region" description="Basic and acidic residues" evidence="1">
    <location>
        <begin position="9"/>
        <end position="31"/>
    </location>
</feature>
<gene>
    <name evidence="3" type="ORF">PIL02S_00536</name>
</gene>
<evidence type="ECO:0000256" key="1">
    <source>
        <dbReference type="SAM" id="MobiDB-lite"/>
    </source>
</evidence>
<dbReference type="RefSeq" id="WP_110756159.1">
    <property type="nucleotide sequence ID" value="NZ_PRLG01000003.1"/>
</dbReference>
<evidence type="ECO:0008006" key="5">
    <source>
        <dbReference type="Google" id="ProtNLM"/>
    </source>
</evidence>
<protein>
    <recommendedName>
        <fullName evidence="5">Conjugative transposon protein TcpC</fullName>
    </recommendedName>
</protein>
<dbReference type="Proteomes" id="UP000247459">
    <property type="component" value="Unassembled WGS sequence"/>
</dbReference>
<evidence type="ECO:0000313" key="4">
    <source>
        <dbReference type="Proteomes" id="UP000247459"/>
    </source>
</evidence>
<evidence type="ECO:0000313" key="3">
    <source>
        <dbReference type="EMBL" id="PYY30989.1"/>
    </source>
</evidence>
<dbReference type="EMBL" id="PRLG01000003">
    <property type="protein sequence ID" value="PYY30989.1"/>
    <property type="molecule type" value="Genomic_DNA"/>
</dbReference>
<dbReference type="CDD" id="cd16386">
    <property type="entry name" value="TcpC_N"/>
    <property type="match status" value="1"/>
</dbReference>
<keyword evidence="2" id="KW-0812">Transmembrane</keyword>
<evidence type="ECO:0000256" key="2">
    <source>
        <dbReference type="SAM" id="Phobius"/>
    </source>
</evidence>
<reference evidence="3 4" key="1">
    <citation type="submission" date="2018-01" db="EMBL/GenBank/DDBJ databases">
        <title>Genome sequence of the PGP bacterium Paenibacillus illinoisensis E3.</title>
        <authorList>
            <person name="Rolli E."/>
            <person name="Marasco R."/>
            <person name="Bessem C."/>
            <person name="Michoud G."/>
            <person name="Gaiarsa S."/>
            <person name="Borin S."/>
            <person name="Daffonchio D."/>
        </authorList>
    </citation>
    <scope>NUCLEOTIDE SEQUENCE [LARGE SCALE GENOMIC DNA]</scope>
    <source>
        <strain evidence="3 4">E3</strain>
    </source>
</reference>
<dbReference type="Gene3D" id="3.10.450.540">
    <property type="match status" value="2"/>
</dbReference>
<accession>A0A2W0CJB9</accession>
<comment type="caution">
    <text evidence="3">The sequence shown here is derived from an EMBL/GenBank/DDBJ whole genome shotgun (WGS) entry which is preliminary data.</text>
</comment>
<dbReference type="Pfam" id="PF12642">
    <property type="entry name" value="TpcC"/>
    <property type="match status" value="1"/>
</dbReference>